<evidence type="ECO:0000256" key="1">
    <source>
        <dbReference type="SAM" id="Phobius"/>
    </source>
</evidence>
<reference evidence="2 3" key="1">
    <citation type="submission" date="2016-03" db="EMBL/GenBank/DDBJ databases">
        <title>EvidentialGene: Evidence-directed Construction of Genes on Genomes.</title>
        <authorList>
            <person name="Gilbert D.G."/>
            <person name="Choi J.-H."/>
            <person name="Mockaitis K."/>
            <person name="Colbourne J."/>
            <person name="Pfrender M."/>
        </authorList>
    </citation>
    <scope>NUCLEOTIDE SEQUENCE [LARGE SCALE GENOMIC DNA]</scope>
    <source>
        <strain evidence="2 3">Xinb3</strain>
        <tissue evidence="2">Complete organism</tissue>
    </source>
</reference>
<dbReference type="Proteomes" id="UP000076858">
    <property type="component" value="Unassembled WGS sequence"/>
</dbReference>
<keyword evidence="1" id="KW-1133">Transmembrane helix</keyword>
<organism evidence="2 3">
    <name type="scientific">Daphnia magna</name>
    <dbReference type="NCBI Taxonomy" id="35525"/>
    <lineage>
        <taxon>Eukaryota</taxon>
        <taxon>Metazoa</taxon>
        <taxon>Ecdysozoa</taxon>
        <taxon>Arthropoda</taxon>
        <taxon>Crustacea</taxon>
        <taxon>Branchiopoda</taxon>
        <taxon>Diplostraca</taxon>
        <taxon>Cladocera</taxon>
        <taxon>Anomopoda</taxon>
        <taxon>Daphniidae</taxon>
        <taxon>Daphnia</taxon>
    </lineage>
</organism>
<keyword evidence="1" id="KW-0472">Membrane</keyword>
<comment type="caution">
    <text evidence="2">The sequence shown here is derived from an EMBL/GenBank/DDBJ whole genome shotgun (WGS) entry which is preliminary data.</text>
</comment>
<dbReference type="AlphaFoldDB" id="A0A164V3R4"/>
<evidence type="ECO:0008006" key="4">
    <source>
        <dbReference type="Google" id="ProtNLM"/>
    </source>
</evidence>
<feature type="transmembrane region" description="Helical" evidence="1">
    <location>
        <begin position="99"/>
        <end position="118"/>
    </location>
</feature>
<gene>
    <name evidence="2" type="ORF">APZ42_023250</name>
</gene>
<evidence type="ECO:0000313" key="2">
    <source>
        <dbReference type="EMBL" id="KZS11936.1"/>
    </source>
</evidence>
<evidence type="ECO:0000313" key="3">
    <source>
        <dbReference type="Proteomes" id="UP000076858"/>
    </source>
</evidence>
<dbReference type="EMBL" id="LRGB01001455">
    <property type="protein sequence ID" value="KZS11936.1"/>
    <property type="molecule type" value="Genomic_DNA"/>
</dbReference>
<accession>A0A164V3R4</accession>
<protein>
    <recommendedName>
        <fullName evidence="4">Transmembrane protein</fullName>
    </recommendedName>
</protein>
<keyword evidence="3" id="KW-1185">Reference proteome</keyword>
<sequence length="119" mass="13418">MQMRKEERTLIGPFFFKFRGGGTFWSLIFFFFYRWLKAFPKFVCIIFVVVDDLNFHPPPSVHVVCSGAQTRPASSSLSLFVTLSIRGISSSPPSSSSSLPHFVGCVFIITGFISIRNLE</sequence>
<proteinExistence type="predicted"/>
<name>A0A164V3R4_9CRUS</name>
<keyword evidence="1" id="KW-0812">Transmembrane</keyword>
<feature type="transmembrane region" description="Helical" evidence="1">
    <location>
        <begin position="12"/>
        <end position="33"/>
    </location>
</feature>